<dbReference type="InterPro" id="IPR011009">
    <property type="entry name" value="Kinase-like_dom_sf"/>
</dbReference>
<evidence type="ECO:0000313" key="6">
    <source>
        <dbReference type="EMBL" id="KAF2456014.1"/>
    </source>
</evidence>
<dbReference type="PROSITE" id="PS50011">
    <property type="entry name" value="PROTEIN_KINASE_DOM"/>
    <property type="match status" value="1"/>
</dbReference>
<evidence type="ECO:0000313" key="7">
    <source>
        <dbReference type="Proteomes" id="UP000799766"/>
    </source>
</evidence>
<dbReference type="OrthoDB" id="1668230at2759"/>
<protein>
    <submittedName>
        <fullName evidence="6">Kinase-like domain-containing protein</fullName>
    </submittedName>
</protein>
<dbReference type="InterPro" id="IPR000719">
    <property type="entry name" value="Prot_kinase_dom"/>
</dbReference>
<keyword evidence="2" id="KW-0547">Nucleotide-binding</keyword>
<keyword evidence="1" id="KW-0808">Transferase</keyword>
<evidence type="ECO:0000256" key="4">
    <source>
        <dbReference type="ARBA" id="ARBA00022840"/>
    </source>
</evidence>
<keyword evidence="4" id="KW-0067">ATP-binding</keyword>
<sequence length="257" mass="28253">MEGKGDLIGWGTTGIVQRTSTGVVIKTPWKGERADECRKDMATEARIYQRLGHHSRLARMIDWDPEQCTLTLEDIPNGSLRDYLVNHESTSLSQRLVWAMQAAEGVQLLHSANVIHCDVGPRNFLVGADLSLRIADFSGSSLQGSQASACPGTRFARPDFDWRSPPKVEDDLFSLGSTIYTLITGQAPFRELDSDEVETRYAARSFPDVSDRPCGHVIEGCWTGNISSAQEVLDLLAVELVTAKEKPPSPHKNTGGE</sequence>
<evidence type="ECO:0000256" key="2">
    <source>
        <dbReference type="ARBA" id="ARBA00022741"/>
    </source>
</evidence>
<name>A0A6A6NWY4_9PEZI</name>
<reference evidence="6" key="1">
    <citation type="journal article" date="2020" name="Stud. Mycol.">
        <title>101 Dothideomycetes genomes: a test case for predicting lifestyles and emergence of pathogens.</title>
        <authorList>
            <person name="Haridas S."/>
            <person name="Albert R."/>
            <person name="Binder M."/>
            <person name="Bloem J."/>
            <person name="Labutti K."/>
            <person name="Salamov A."/>
            <person name="Andreopoulos B."/>
            <person name="Baker S."/>
            <person name="Barry K."/>
            <person name="Bills G."/>
            <person name="Bluhm B."/>
            <person name="Cannon C."/>
            <person name="Castanera R."/>
            <person name="Culley D."/>
            <person name="Daum C."/>
            <person name="Ezra D."/>
            <person name="Gonzalez J."/>
            <person name="Henrissat B."/>
            <person name="Kuo A."/>
            <person name="Liang C."/>
            <person name="Lipzen A."/>
            <person name="Lutzoni F."/>
            <person name="Magnuson J."/>
            <person name="Mondo S."/>
            <person name="Nolan M."/>
            <person name="Ohm R."/>
            <person name="Pangilinan J."/>
            <person name="Park H.-J."/>
            <person name="Ramirez L."/>
            <person name="Alfaro M."/>
            <person name="Sun H."/>
            <person name="Tritt A."/>
            <person name="Yoshinaga Y."/>
            <person name="Zwiers L.-H."/>
            <person name="Turgeon B."/>
            <person name="Goodwin S."/>
            <person name="Spatafora J."/>
            <person name="Crous P."/>
            <person name="Grigoriev I."/>
        </authorList>
    </citation>
    <scope>NUCLEOTIDE SEQUENCE</scope>
    <source>
        <strain evidence="6">ATCC 16933</strain>
    </source>
</reference>
<evidence type="ECO:0000259" key="5">
    <source>
        <dbReference type="PROSITE" id="PS50011"/>
    </source>
</evidence>
<evidence type="ECO:0000256" key="3">
    <source>
        <dbReference type="ARBA" id="ARBA00022777"/>
    </source>
</evidence>
<dbReference type="AlphaFoldDB" id="A0A6A6NWY4"/>
<dbReference type="Proteomes" id="UP000799766">
    <property type="component" value="Unassembled WGS sequence"/>
</dbReference>
<dbReference type="PANTHER" id="PTHR44329:SF288">
    <property type="entry name" value="MITOGEN-ACTIVATED PROTEIN KINASE KINASE KINASE 20"/>
    <property type="match status" value="1"/>
</dbReference>
<proteinExistence type="predicted"/>
<gene>
    <name evidence="6" type="ORF">BDY21DRAFT_288274</name>
</gene>
<dbReference type="PANTHER" id="PTHR44329">
    <property type="entry name" value="SERINE/THREONINE-PROTEIN KINASE TNNI3K-RELATED"/>
    <property type="match status" value="1"/>
</dbReference>
<dbReference type="SUPFAM" id="SSF56112">
    <property type="entry name" value="Protein kinase-like (PK-like)"/>
    <property type="match status" value="1"/>
</dbReference>
<keyword evidence="3 6" id="KW-0418">Kinase</keyword>
<feature type="domain" description="Protein kinase" evidence="5">
    <location>
        <begin position="2"/>
        <end position="241"/>
    </location>
</feature>
<evidence type="ECO:0000256" key="1">
    <source>
        <dbReference type="ARBA" id="ARBA00022679"/>
    </source>
</evidence>
<dbReference type="GO" id="GO:0004674">
    <property type="term" value="F:protein serine/threonine kinase activity"/>
    <property type="evidence" value="ECO:0007669"/>
    <property type="project" value="TreeGrafter"/>
</dbReference>
<accession>A0A6A6NWY4</accession>
<dbReference type="EMBL" id="MU001684">
    <property type="protein sequence ID" value="KAF2456014.1"/>
    <property type="molecule type" value="Genomic_DNA"/>
</dbReference>
<dbReference type="Pfam" id="PF00069">
    <property type="entry name" value="Pkinase"/>
    <property type="match status" value="1"/>
</dbReference>
<dbReference type="InterPro" id="IPR051681">
    <property type="entry name" value="Ser/Thr_Kinases-Pseudokinases"/>
</dbReference>
<keyword evidence="7" id="KW-1185">Reference proteome</keyword>
<dbReference type="GO" id="GO:0005524">
    <property type="term" value="F:ATP binding"/>
    <property type="evidence" value="ECO:0007669"/>
    <property type="project" value="UniProtKB-KW"/>
</dbReference>
<dbReference type="Gene3D" id="1.10.510.10">
    <property type="entry name" value="Transferase(Phosphotransferase) domain 1"/>
    <property type="match status" value="1"/>
</dbReference>
<organism evidence="6 7">
    <name type="scientific">Lineolata rhizophorae</name>
    <dbReference type="NCBI Taxonomy" id="578093"/>
    <lineage>
        <taxon>Eukaryota</taxon>
        <taxon>Fungi</taxon>
        <taxon>Dikarya</taxon>
        <taxon>Ascomycota</taxon>
        <taxon>Pezizomycotina</taxon>
        <taxon>Dothideomycetes</taxon>
        <taxon>Dothideomycetes incertae sedis</taxon>
        <taxon>Lineolatales</taxon>
        <taxon>Lineolataceae</taxon>
        <taxon>Lineolata</taxon>
    </lineage>
</organism>